<dbReference type="PROSITE" id="PS50942">
    <property type="entry name" value="ENTH"/>
    <property type="match status" value="1"/>
</dbReference>
<keyword evidence="4" id="KW-1185">Reference proteome</keyword>
<evidence type="ECO:0000256" key="1">
    <source>
        <dbReference type="SAM" id="MobiDB-lite"/>
    </source>
</evidence>
<dbReference type="InterPro" id="IPR013809">
    <property type="entry name" value="ENTH"/>
</dbReference>
<dbReference type="Gene3D" id="1.25.40.90">
    <property type="match status" value="1"/>
</dbReference>
<comment type="caution">
    <text evidence="3">The sequence shown here is derived from an EMBL/GenBank/DDBJ whole genome shotgun (WGS) entry which is preliminary data.</text>
</comment>
<evidence type="ECO:0000313" key="3">
    <source>
        <dbReference type="EMBL" id="ETO16143.1"/>
    </source>
</evidence>
<dbReference type="OrthoDB" id="4033880at2759"/>
<dbReference type="EMBL" id="ASPP01018536">
    <property type="protein sequence ID" value="ETO16143.1"/>
    <property type="molecule type" value="Genomic_DNA"/>
</dbReference>
<dbReference type="GO" id="GO:0030276">
    <property type="term" value="F:clathrin binding"/>
    <property type="evidence" value="ECO:0007669"/>
    <property type="project" value="TreeGrafter"/>
</dbReference>
<protein>
    <recommendedName>
        <fullName evidence="2">ENTH domain-containing protein</fullName>
    </recommendedName>
</protein>
<dbReference type="SUPFAM" id="SSF48464">
    <property type="entry name" value="ENTH/VHS domain"/>
    <property type="match status" value="1"/>
</dbReference>
<dbReference type="InterPro" id="IPR008942">
    <property type="entry name" value="ENTH_VHS"/>
</dbReference>
<dbReference type="OMA" id="LMSNIAD"/>
<sequence>MDFVKSIGSSVAQKLDSFQGSELEKKVKDATSNENWGTSSTLKNEIADATHDYQSFREIMGILWKRIGEKDSNWRIVFKSLDLLMFLLKCGHERVVDEIRDHQFALRALQSFSYIDPTNGQDKFVGNKQKRTSFPCPSSLSPSKKKKRE</sequence>
<dbReference type="SMART" id="SM00273">
    <property type="entry name" value="ENTH"/>
    <property type="match status" value="1"/>
</dbReference>
<dbReference type="GO" id="GO:0006897">
    <property type="term" value="P:endocytosis"/>
    <property type="evidence" value="ECO:0007669"/>
    <property type="project" value="TreeGrafter"/>
</dbReference>
<dbReference type="PANTHER" id="PTHR12276:SF45">
    <property type="entry name" value="CLATHRIN INTERACTOR 1"/>
    <property type="match status" value="1"/>
</dbReference>
<organism evidence="3 4">
    <name type="scientific">Reticulomyxa filosa</name>
    <dbReference type="NCBI Taxonomy" id="46433"/>
    <lineage>
        <taxon>Eukaryota</taxon>
        <taxon>Sar</taxon>
        <taxon>Rhizaria</taxon>
        <taxon>Retaria</taxon>
        <taxon>Foraminifera</taxon>
        <taxon>Monothalamids</taxon>
        <taxon>Reticulomyxidae</taxon>
        <taxon>Reticulomyxa</taxon>
    </lineage>
</organism>
<dbReference type="Pfam" id="PF01417">
    <property type="entry name" value="ENTH"/>
    <property type="match status" value="1"/>
</dbReference>
<feature type="domain" description="ENTH" evidence="2">
    <location>
        <begin position="15"/>
        <end position="149"/>
    </location>
</feature>
<accession>X6MQ61</accession>
<name>X6MQ61_RETFI</name>
<evidence type="ECO:0000313" key="4">
    <source>
        <dbReference type="Proteomes" id="UP000023152"/>
    </source>
</evidence>
<gene>
    <name evidence="3" type="ORF">RFI_21215</name>
</gene>
<dbReference type="CDD" id="cd03571">
    <property type="entry name" value="ENTH"/>
    <property type="match status" value="1"/>
</dbReference>
<proteinExistence type="predicted"/>
<dbReference type="Proteomes" id="UP000023152">
    <property type="component" value="Unassembled WGS sequence"/>
</dbReference>
<feature type="region of interest" description="Disordered" evidence="1">
    <location>
        <begin position="124"/>
        <end position="149"/>
    </location>
</feature>
<dbReference type="AlphaFoldDB" id="X6MQ61"/>
<dbReference type="PANTHER" id="PTHR12276">
    <property type="entry name" value="EPSIN/ENT-RELATED"/>
    <property type="match status" value="1"/>
</dbReference>
<dbReference type="GO" id="GO:0005543">
    <property type="term" value="F:phospholipid binding"/>
    <property type="evidence" value="ECO:0007669"/>
    <property type="project" value="TreeGrafter"/>
</dbReference>
<dbReference type="GO" id="GO:0005768">
    <property type="term" value="C:endosome"/>
    <property type="evidence" value="ECO:0007669"/>
    <property type="project" value="TreeGrafter"/>
</dbReference>
<dbReference type="GO" id="GO:0030125">
    <property type="term" value="C:clathrin vesicle coat"/>
    <property type="evidence" value="ECO:0007669"/>
    <property type="project" value="TreeGrafter"/>
</dbReference>
<reference evidence="3 4" key="1">
    <citation type="journal article" date="2013" name="Curr. Biol.">
        <title>The Genome of the Foraminiferan Reticulomyxa filosa.</title>
        <authorList>
            <person name="Glockner G."/>
            <person name="Hulsmann N."/>
            <person name="Schleicher M."/>
            <person name="Noegel A.A."/>
            <person name="Eichinger L."/>
            <person name="Gallinger C."/>
            <person name="Pawlowski J."/>
            <person name="Sierra R."/>
            <person name="Euteneuer U."/>
            <person name="Pillet L."/>
            <person name="Moustafa A."/>
            <person name="Platzer M."/>
            <person name="Groth M."/>
            <person name="Szafranski K."/>
            <person name="Schliwa M."/>
        </authorList>
    </citation>
    <scope>NUCLEOTIDE SEQUENCE [LARGE SCALE GENOMIC DNA]</scope>
</reference>
<evidence type="ECO:0000259" key="2">
    <source>
        <dbReference type="PROSITE" id="PS50942"/>
    </source>
</evidence>
<dbReference type="GO" id="GO:0005886">
    <property type="term" value="C:plasma membrane"/>
    <property type="evidence" value="ECO:0007669"/>
    <property type="project" value="TreeGrafter"/>
</dbReference>